<gene>
    <name evidence="2" type="ORF">ACG00X_17540</name>
</gene>
<name>A0ABW7G9Q0_9BURK</name>
<dbReference type="Proteomes" id="UP001606305">
    <property type="component" value="Unassembled WGS sequence"/>
</dbReference>
<protein>
    <submittedName>
        <fullName evidence="2">Uncharacterized protein</fullName>
    </submittedName>
</protein>
<feature type="region of interest" description="Disordered" evidence="1">
    <location>
        <begin position="1"/>
        <end position="25"/>
    </location>
</feature>
<evidence type="ECO:0000313" key="2">
    <source>
        <dbReference type="EMBL" id="MFG6458648.1"/>
    </source>
</evidence>
<proteinExistence type="predicted"/>
<accession>A0ABW7G9Q0</accession>
<keyword evidence="3" id="KW-1185">Reference proteome</keyword>
<evidence type="ECO:0000313" key="3">
    <source>
        <dbReference type="Proteomes" id="UP001606305"/>
    </source>
</evidence>
<evidence type="ECO:0000256" key="1">
    <source>
        <dbReference type="SAM" id="MobiDB-lite"/>
    </source>
</evidence>
<sequence>MKQIEKRRNNDAIDQPARPLGAKRQALQARRAQTAKQAVGLVANSSSVTFDLHHTATGLLVERTQSRALGACLVQTLFFKDLRVFERWCDAEPTRFDDPMRFALLRRDGHEALCRQW</sequence>
<organism evidence="2 3">
    <name type="scientific">Pelomonas nitida</name>
    <dbReference type="NCBI Taxonomy" id="3299027"/>
    <lineage>
        <taxon>Bacteria</taxon>
        <taxon>Pseudomonadati</taxon>
        <taxon>Pseudomonadota</taxon>
        <taxon>Betaproteobacteria</taxon>
        <taxon>Burkholderiales</taxon>
        <taxon>Sphaerotilaceae</taxon>
        <taxon>Roseateles</taxon>
    </lineage>
</organism>
<dbReference type="EMBL" id="JBIGIA010000014">
    <property type="protein sequence ID" value="MFG6458648.1"/>
    <property type="molecule type" value="Genomic_DNA"/>
</dbReference>
<feature type="compositionally biased region" description="Basic and acidic residues" evidence="1">
    <location>
        <begin position="1"/>
        <end position="11"/>
    </location>
</feature>
<comment type="caution">
    <text evidence="2">The sequence shown here is derived from an EMBL/GenBank/DDBJ whole genome shotgun (WGS) entry which is preliminary data.</text>
</comment>
<dbReference type="RefSeq" id="WP_394489831.1">
    <property type="nucleotide sequence ID" value="NZ_JBIGIA010000014.1"/>
</dbReference>
<reference evidence="2 3" key="1">
    <citation type="submission" date="2024-09" db="EMBL/GenBank/DDBJ databases">
        <title>Novel species of the genus Pelomonas and Roseateles isolated from streams.</title>
        <authorList>
            <person name="Lu H."/>
        </authorList>
    </citation>
    <scope>NUCLEOTIDE SEQUENCE [LARGE SCALE GENOMIC DNA]</scope>
    <source>
        <strain evidence="2 3">BYS96W</strain>
    </source>
</reference>